<feature type="domain" description="Carbohydrate-binding" evidence="1">
    <location>
        <begin position="43"/>
        <end position="197"/>
    </location>
</feature>
<reference evidence="3" key="1">
    <citation type="submission" date="2018-05" db="EMBL/GenBank/DDBJ databases">
        <authorList>
            <person name="Lanie J.A."/>
            <person name="Ng W.-L."/>
            <person name="Kazmierczak K.M."/>
            <person name="Andrzejewski T.M."/>
            <person name="Davidsen T.M."/>
            <person name="Wayne K.J."/>
            <person name="Tettelin H."/>
            <person name="Glass J.I."/>
            <person name="Rusch D."/>
            <person name="Podicherti R."/>
            <person name="Tsui H.-C.T."/>
            <person name="Winkler M.E."/>
        </authorList>
    </citation>
    <scope>NUCLEOTIDE SEQUENCE</scope>
</reference>
<dbReference type="AlphaFoldDB" id="A0A382PWH2"/>
<feature type="domain" description="DUF5916" evidence="2">
    <location>
        <begin position="234"/>
        <end position="319"/>
    </location>
</feature>
<dbReference type="GO" id="GO:0016052">
    <property type="term" value="P:carbohydrate catabolic process"/>
    <property type="evidence" value="ECO:0007669"/>
    <property type="project" value="InterPro"/>
</dbReference>
<gene>
    <name evidence="3" type="ORF">METZ01_LOCUS329266</name>
</gene>
<feature type="non-terminal residue" evidence="3">
    <location>
        <position position="323"/>
    </location>
</feature>
<dbReference type="EMBL" id="UINC01109527">
    <property type="protein sequence ID" value="SVC76412.1"/>
    <property type="molecule type" value="Genomic_DNA"/>
</dbReference>
<evidence type="ECO:0000313" key="3">
    <source>
        <dbReference type="EMBL" id="SVC76412.1"/>
    </source>
</evidence>
<name>A0A382PWH2_9ZZZZ</name>
<proteinExistence type="predicted"/>
<dbReference type="SUPFAM" id="SSF49344">
    <property type="entry name" value="CBD9-like"/>
    <property type="match status" value="1"/>
</dbReference>
<dbReference type="InterPro" id="IPR010502">
    <property type="entry name" value="Carb-bd_dom_fam9"/>
</dbReference>
<dbReference type="Pfam" id="PF06452">
    <property type="entry name" value="CBM9_1"/>
    <property type="match status" value="1"/>
</dbReference>
<dbReference type="GO" id="GO:0030246">
    <property type="term" value="F:carbohydrate binding"/>
    <property type="evidence" value="ECO:0007669"/>
    <property type="project" value="InterPro"/>
</dbReference>
<accession>A0A382PWH2</accession>
<dbReference type="InterPro" id="IPR045670">
    <property type="entry name" value="DUF5916"/>
</dbReference>
<dbReference type="GO" id="GO:0004553">
    <property type="term" value="F:hydrolase activity, hydrolyzing O-glycosyl compounds"/>
    <property type="evidence" value="ECO:0007669"/>
    <property type="project" value="InterPro"/>
</dbReference>
<evidence type="ECO:0000259" key="1">
    <source>
        <dbReference type="Pfam" id="PF06452"/>
    </source>
</evidence>
<dbReference type="CDD" id="cd09618">
    <property type="entry name" value="CBM9_like_2"/>
    <property type="match status" value="1"/>
</dbReference>
<protein>
    <submittedName>
        <fullName evidence="3">Uncharacterized protein</fullName>
    </submittedName>
</protein>
<evidence type="ECO:0000259" key="2">
    <source>
        <dbReference type="Pfam" id="PF19313"/>
    </source>
</evidence>
<dbReference type="Gene3D" id="2.60.40.1190">
    <property type="match status" value="1"/>
</dbReference>
<sequence length="323" mass="36852">MLVFLLVLIAQSVILTDLKAHQESLAPPKSVTAVRIQQKPPTIDGLLDDDIWEEAPIYGGFLQREPEQGNPGTEKTSFQIAYDDEAVYFGVLCYDSEPEKISARLGRRDSRLDSDRVSINLDPYHDHQTGYWFSVYASGVQYDGSLAGRRGSDETWDGIWEAKTVIHDRGWNAEFKIPYHVLRFTQKRQYVWGINILRDISRKNERDLWVLITREQSGWVSYFGHLEGIQNISPPRHLEITPYLMGRSIHENQTSLFSSIGGNVRYGITSGTSVIATINPDFGQVEADPAELNLSVFESYYEERRPFFVEGASVFQIGDYELF</sequence>
<dbReference type="Pfam" id="PF19313">
    <property type="entry name" value="DUF5916"/>
    <property type="match status" value="1"/>
</dbReference>
<organism evidence="3">
    <name type="scientific">marine metagenome</name>
    <dbReference type="NCBI Taxonomy" id="408172"/>
    <lineage>
        <taxon>unclassified sequences</taxon>
        <taxon>metagenomes</taxon>
        <taxon>ecological metagenomes</taxon>
    </lineage>
</organism>